<comment type="caution">
    <text evidence="2">The sequence shown here is derived from an EMBL/GenBank/DDBJ whole genome shotgun (WGS) entry which is preliminary data.</text>
</comment>
<sequence>MEDPAHDIFVVYGEPNGEAKNFRPLEQCSISFTILLFTASRRITGCSTNQPNTGSLTAAVTPNRSPDRLNPVDGLP</sequence>
<dbReference type="EMBL" id="CAWUPB010001199">
    <property type="protein sequence ID" value="CAK7357414.1"/>
    <property type="molecule type" value="Genomic_DNA"/>
</dbReference>
<accession>A0AAV1SUS9</accession>
<evidence type="ECO:0000313" key="3">
    <source>
        <dbReference type="Proteomes" id="UP001314170"/>
    </source>
</evidence>
<gene>
    <name evidence="2" type="ORF">DCAF_LOCUS27702</name>
</gene>
<evidence type="ECO:0000256" key="1">
    <source>
        <dbReference type="SAM" id="MobiDB-lite"/>
    </source>
</evidence>
<name>A0AAV1SUS9_9ROSI</name>
<evidence type="ECO:0000313" key="2">
    <source>
        <dbReference type="EMBL" id="CAK7357414.1"/>
    </source>
</evidence>
<protein>
    <submittedName>
        <fullName evidence="2">Uncharacterized protein</fullName>
    </submittedName>
</protein>
<feature type="region of interest" description="Disordered" evidence="1">
    <location>
        <begin position="46"/>
        <end position="76"/>
    </location>
</feature>
<proteinExistence type="predicted"/>
<reference evidence="2 3" key="1">
    <citation type="submission" date="2024-01" db="EMBL/GenBank/DDBJ databases">
        <authorList>
            <person name="Waweru B."/>
        </authorList>
    </citation>
    <scope>NUCLEOTIDE SEQUENCE [LARGE SCALE GENOMIC DNA]</scope>
</reference>
<organism evidence="2 3">
    <name type="scientific">Dovyalis caffra</name>
    <dbReference type="NCBI Taxonomy" id="77055"/>
    <lineage>
        <taxon>Eukaryota</taxon>
        <taxon>Viridiplantae</taxon>
        <taxon>Streptophyta</taxon>
        <taxon>Embryophyta</taxon>
        <taxon>Tracheophyta</taxon>
        <taxon>Spermatophyta</taxon>
        <taxon>Magnoliopsida</taxon>
        <taxon>eudicotyledons</taxon>
        <taxon>Gunneridae</taxon>
        <taxon>Pentapetalae</taxon>
        <taxon>rosids</taxon>
        <taxon>fabids</taxon>
        <taxon>Malpighiales</taxon>
        <taxon>Salicaceae</taxon>
        <taxon>Flacourtieae</taxon>
        <taxon>Dovyalis</taxon>
    </lineage>
</organism>
<dbReference type="AlphaFoldDB" id="A0AAV1SUS9"/>
<dbReference type="Proteomes" id="UP001314170">
    <property type="component" value="Unassembled WGS sequence"/>
</dbReference>
<feature type="compositionally biased region" description="Polar residues" evidence="1">
    <location>
        <begin position="46"/>
        <end position="64"/>
    </location>
</feature>
<keyword evidence="3" id="KW-1185">Reference proteome</keyword>